<gene>
    <name evidence="2" type="ORF">COCNU_01G001470</name>
</gene>
<comment type="caution">
    <text evidence="2">The sequence shown here is derived from an EMBL/GenBank/DDBJ whole genome shotgun (WGS) entry which is preliminary data.</text>
</comment>
<accession>A0A8K0HTS6</accession>
<dbReference type="PANTHER" id="PTHR36378:SF1">
    <property type="entry name" value="COTTON FIBER PROTEIN"/>
    <property type="match status" value="1"/>
</dbReference>
<reference evidence="2" key="2">
    <citation type="submission" date="2019-07" db="EMBL/GenBank/DDBJ databases">
        <authorList>
            <person name="Yang Y."/>
            <person name="Bocs S."/>
            <person name="Baudouin L."/>
        </authorList>
    </citation>
    <scope>NUCLEOTIDE SEQUENCE</scope>
    <source>
        <tissue evidence="2">Spear leaf of Hainan Tall coconut</tissue>
    </source>
</reference>
<dbReference type="Proteomes" id="UP000797356">
    <property type="component" value="Chromosome 1"/>
</dbReference>
<dbReference type="InterPro" id="IPR008480">
    <property type="entry name" value="DUF761_pln"/>
</dbReference>
<keyword evidence="3" id="KW-1185">Reference proteome</keyword>
<protein>
    <submittedName>
        <fullName evidence="2">Uncharacterized protein</fullName>
    </submittedName>
</protein>
<organism evidence="2 3">
    <name type="scientific">Cocos nucifera</name>
    <name type="common">Coconut palm</name>
    <dbReference type="NCBI Taxonomy" id="13894"/>
    <lineage>
        <taxon>Eukaryota</taxon>
        <taxon>Viridiplantae</taxon>
        <taxon>Streptophyta</taxon>
        <taxon>Embryophyta</taxon>
        <taxon>Tracheophyta</taxon>
        <taxon>Spermatophyta</taxon>
        <taxon>Magnoliopsida</taxon>
        <taxon>Liliopsida</taxon>
        <taxon>Arecaceae</taxon>
        <taxon>Arecoideae</taxon>
        <taxon>Cocoseae</taxon>
        <taxon>Attaleinae</taxon>
        <taxon>Cocos</taxon>
    </lineage>
</organism>
<evidence type="ECO:0000256" key="1">
    <source>
        <dbReference type="SAM" id="MobiDB-lite"/>
    </source>
</evidence>
<dbReference type="PANTHER" id="PTHR36378">
    <property type="entry name" value="COTTON FIBER PROTEIN"/>
    <property type="match status" value="1"/>
</dbReference>
<sequence>MEKEENDGIVTITITTTTNSDPPPHAPPSKKRSGWSFFQAALFTVRRHRQPDKKAHIHANAPDSPAETHSIWRSFLCGMRPLHLQQLEDCPSLLPQPRPVERELFHDTPLPPPSPGCSDDGMSRYASAEDLQALDKSKDGDEEEDATSESRASHSIDMRAEEFITRFYEQMRLQRSDSCSDQDD</sequence>
<proteinExistence type="predicted"/>
<name>A0A8K0HTS6_COCNU</name>
<dbReference type="Pfam" id="PF05553">
    <property type="entry name" value="DUF761"/>
    <property type="match status" value="1"/>
</dbReference>
<reference evidence="2" key="1">
    <citation type="journal article" date="2017" name="Gigascience">
        <title>The genome draft of coconut (Cocos nucifera).</title>
        <authorList>
            <person name="Xiao Y."/>
            <person name="Xu P."/>
            <person name="Fan H."/>
            <person name="Baudouin L."/>
            <person name="Xia W."/>
            <person name="Bocs S."/>
            <person name="Xu J."/>
            <person name="Li Q."/>
            <person name="Guo A."/>
            <person name="Zhou L."/>
            <person name="Li J."/>
            <person name="Wu Y."/>
            <person name="Ma Z."/>
            <person name="Armero A."/>
            <person name="Issali A.E."/>
            <person name="Liu N."/>
            <person name="Peng M."/>
            <person name="Yang Y."/>
        </authorList>
    </citation>
    <scope>NUCLEOTIDE SEQUENCE</scope>
    <source>
        <tissue evidence="2">Spear leaf of Hainan Tall coconut</tissue>
    </source>
</reference>
<dbReference type="AlphaFoldDB" id="A0A8K0HTS6"/>
<dbReference type="EMBL" id="CM017872">
    <property type="protein sequence ID" value="KAG1326213.1"/>
    <property type="molecule type" value="Genomic_DNA"/>
</dbReference>
<dbReference type="OrthoDB" id="1926607at2759"/>
<evidence type="ECO:0000313" key="3">
    <source>
        <dbReference type="Proteomes" id="UP000797356"/>
    </source>
</evidence>
<feature type="region of interest" description="Disordered" evidence="1">
    <location>
        <begin position="92"/>
        <end position="157"/>
    </location>
</feature>
<feature type="region of interest" description="Disordered" evidence="1">
    <location>
        <begin position="1"/>
        <end position="33"/>
    </location>
</feature>
<evidence type="ECO:0000313" key="2">
    <source>
        <dbReference type="EMBL" id="KAG1326213.1"/>
    </source>
</evidence>